<dbReference type="EMBL" id="REGN01009918">
    <property type="protein sequence ID" value="RNA00095.1"/>
    <property type="molecule type" value="Genomic_DNA"/>
</dbReference>
<keyword evidence="2" id="KW-1185">Reference proteome</keyword>
<protein>
    <submittedName>
        <fullName evidence="1">Uncharacterized protein</fullName>
    </submittedName>
</protein>
<comment type="caution">
    <text evidence="1">The sequence shown here is derived from an EMBL/GenBank/DDBJ whole genome shotgun (WGS) entry which is preliminary data.</text>
</comment>
<sequence>MDQLILDQTNTHCHLHLSRHWTNYKAEHCGFLTFQSFGRNQSHSQSRQLMPVDVTCCTCLNSSSFRKKRRNSKVAITQFIIDNNPVDEINNQLNAFSLSVDNTMGFITLSQYDESKFDEFNENLSLK</sequence>
<reference evidence="1 2" key="1">
    <citation type="journal article" date="2018" name="Sci. Rep.">
        <title>Genomic signatures of local adaptation to the degree of environmental predictability in rotifers.</title>
        <authorList>
            <person name="Franch-Gras L."/>
            <person name="Hahn C."/>
            <person name="Garcia-Roger E.M."/>
            <person name="Carmona M.J."/>
            <person name="Serra M."/>
            <person name="Gomez A."/>
        </authorList>
    </citation>
    <scope>NUCLEOTIDE SEQUENCE [LARGE SCALE GENOMIC DNA]</scope>
    <source>
        <strain evidence="1">HYR1</strain>
    </source>
</reference>
<name>A0A3M7PMV8_BRAPC</name>
<evidence type="ECO:0000313" key="2">
    <source>
        <dbReference type="Proteomes" id="UP000276133"/>
    </source>
</evidence>
<evidence type="ECO:0000313" key="1">
    <source>
        <dbReference type="EMBL" id="RNA00095.1"/>
    </source>
</evidence>
<organism evidence="1 2">
    <name type="scientific">Brachionus plicatilis</name>
    <name type="common">Marine rotifer</name>
    <name type="synonym">Brachionus muelleri</name>
    <dbReference type="NCBI Taxonomy" id="10195"/>
    <lineage>
        <taxon>Eukaryota</taxon>
        <taxon>Metazoa</taxon>
        <taxon>Spiralia</taxon>
        <taxon>Gnathifera</taxon>
        <taxon>Rotifera</taxon>
        <taxon>Eurotatoria</taxon>
        <taxon>Monogononta</taxon>
        <taxon>Pseudotrocha</taxon>
        <taxon>Ploima</taxon>
        <taxon>Brachionidae</taxon>
        <taxon>Brachionus</taxon>
    </lineage>
</organism>
<proteinExistence type="predicted"/>
<dbReference type="Proteomes" id="UP000276133">
    <property type="component" value="Unassembled WGS sequence"/>
</dbReference>
<accession>A0A3M7PMV8</accession>
<dbReference type="AlphaFoldDB" id="A0A3M7PMV8"/>
<gene>
    <name evidence="1" type="ORF">BpHYR1_028705</name>
</gene>